<comment type="caution">
    <text evidence="1">The sequence shown here is derived from an EMBL/GenBank/DDBJ whole genome shotgun (WGS) entry which is preliminary data.</text>
</comment>
<protein>
    <submittedName>
        <fullName evidence="1">Serine carboxypeptidase-like 34</fullName>
    </submittedName>
</protein>
<sequence>MPSNTPNHTTPNNNSPEDSKIPMSRSKIANQQIPSLEAEVTESAQHSSKKPQNSQPRIRTIFLSTGSKDSHNSSHMSSTLPKKAMHIGNALLDDEIDQTWMINYAWDHAIISNHLDNITFWSDAPFSMLPIIKKLIAGGLRVWVYSGDTDGRILVTVTRYTLRKLGLNTTEEWTPWYTDIQQVFLSFL</sequence>
<accession>A0ACC0FIL7</accession>
<proteinExistence type="predicted"/>
<dbReference type="EMBL" id="CM045771">
    <property type="protein sequence ID" value="KAI7987781.1"/>
    <property type="molecule type" value="Genomic_DNA"/>
</dbReference>
<dbReference type="Proteomes" id="UP001060215">
    <property type="component" value="Chromosome 14"/>
</dbReference>
<organism evidence="1 2">
    <name type="scientific">Camellia lanceoleosa</name>
    <dbReference type="NCBI Taxonomy" id="1840588"/>
    <lineage>
        <taxon>Eukaryota</taxon>
        <taxon>Viridiplantae</taxon>
        <taxon>Streptophyta</taxon>
        <taxon>Embryophyta</taxon>
        <taxon>Tracheophyta</taxon>
        <taxon>Spermatophyta</taxon>
        <taxon>Magnoliopsida</taxon>
        <taxon>eudicotyledons</taxon>
        <taxon>Gunneridae</taxon>
        <taxon>Pentapetalae</taxon>
        <taxon>asterids</taxon>
        <taxon>Ericales</taxon>
        <taxon>Theaceae</taxon>
        <taxon>Camellia</taxon>
    </lineage>
</organism>
<gene>
    <name evidence="1" type="ORF">LOK49_LG13G00701</name>
</gene>
<keyword evidence="2" id="KW-1185">Reference proteome</keyword>
<evidence type="ECO:0000313" key="1">
    <source>
        <dbReference type="EMBL" id="KAI7987781.1"/>
    </source>
</evidence>
<reference evidence="1 2" key="1">
    <citation type="journal article" date="2022" name="Plant J.">
        <title>Chromosome-level genome of Camellia lanceoleosa provides a valuable resource for understanding genome evolution and self-incompatibility.</title>
        <authorList>
            <person name="Gong W."/>
            <person name="Xiao S."/>
            <person name="Wang L."/>
            <person name="Liao Z."/>
            <person name="Chang Y."/>
            <person name="Mo W."/>
            <person name="Hu G."/>
            <person name="Li W."/>
            <person name="Zhao G."/>
            <person name="Zhu H."/>
            <person name="Hu X."/>
            <person name="Ji K."/>
            <person name="Xiang X."/>
            <person name="Song Q."/>
            <person name="Yuan D."/>
            <person name="Jin S."/>
            <person name="Zhang L."/>
        </authorList>
    </citation>
    <scope>NUCLEOTIDE SEQUENCE [LARGE SCALE GENOMIC DNA]</scope>
    <source>
        <tissue evidence="1">Fresh and healthy young leaves</tissue>
    </source>
</reference>
<evidence type="ECO:0000313" key="2">
    <source>
        <dbReference type="Proteomes" id="UP001060215"/>
    </source>
</evidence>
<name>A0ACC0FIL7_9ERIC</name>